<protein>
    <submittedName>
        <fullName evidence="2">Uncharacterized protein</fullName>
    </submittedName>
</protein>
<proteinExistence type="predicted"/>
<gene>
    <name evidence="2" type="ORF">Dsin_010721</name>
</gene>
<feature type="region of interest" description="Disordered" evidence="1">
    <location>
        <begin position="23"/>
        <end position="61"/>
    </location>
</feature>
<evidence type="ECO:0000256" key="1">
    <source>
        <dbReference type="SAM" id="MobiDB-lite"/>
    </source>
</evidence>
<accession>A0AAE0AT30</accession>
<sequence>MTTRSWELGHDVCVRTVRTISTNTTCSTNPPIVTTSSQNLPSSSSSGHQDHTRDNAMGAGS</sequence>
<dbReference type="EMBL" id="JANJYJ010000003">
    <property type="protein sequence ID" value="KAK3223696.1"/>
    <property type="molecule type" value="Genomic_DNA"/>
</dbReference>
<organism evidence="2 3">
    <name type="scientific">Dipteronia sinensis</name>
    <dbReference type="NCBI Taxonomy" id="43782"/>
    <lineage>
        <taxon>Eukaryota</taxon>
        <taxon>Viridiplantae</taxon>
        <taxon>Streptophyta</taxon>
        <taxon>Embryophyta</taxon>
        <taxon>Tracheophyta</taxon>
        <taxon>Spermatophyta</taxon>
        <taxon>Magnoliopsida</taxon>
        <taxon>eudicotyledons</taxon>
        <taxon>Gunneridae</taxon>
        <taxon>Pentapetalae</taxon>
        <taxon>rosids</taxon>
        <taxon>malvids</taxon>
        <taxon>Sapindales</taxon>
        <taxon>Sapindaceae</taxon>
        <taxon>Hippocastanoideae</taxon>
        <taxon>Acereae</taxon>
        <taxon>Dipteronia</taxon>
    </lineage>
</organism>
<feature type="compositionally biased region" description="Low complexity" evidence="1">
    <location>
        <begin position="36"/>
        <end position="46"/>
    </location>
</feature>
<evidence type="ECO:0000313" key="3">
    <source>
        <dbReference type="Proteomes" id="UP001281410"/>
    </source>
</evidence>
<dbReference type="Proteomes" id="UP001281410">
    <property type="component" value="Unassembled WGS sequence"/>
</dbReference>
<reference evidence="2" key="1">
    <citation type="journal article" date="2023" name="Plant J.">
        <title>Genome sequences and population genomics provide insights into the demographic history, inbreeding, and mutation load of two 'living fossil' tree species of Dipteronia.</title>
        <authorList>
            <person name="Feng Y."/>
            <person name="Comes H.P."/>
            <person name="Chen J."/>
            <person name="Zhu S."/>
            <person name="Lu R."/>
            <person name="Zhang X."/>
            <person name="Li P."/>
            <person name="Qiu J."/>
            <person name="Olsen K.M."/>
            <person name="Qiu Y."/>
        </authorList>
    </citation>
    <scope>NUCLEOTIDE SEQUENCE</scope>
    <source>
        <strain evidence="2">NBL</strain>
    </source>
</reference>
<evidence type="ECO:0000313" key="2">
    <source>
        <dbReference type="EMBL" id="KAK3223696.1"/>
    </source>
</evidence>
<dbReference type="AlphaFoldDB" id="A0AAE0AT30"/>
<feature type="compositionally biased region" description="Polar residues" evidence="1">
    <location>
        <begin position="23"/>
        <end position="35"/>
    </location>
</feature>
<comment type="caution">
    <text evidence="2">The sequence shown here is derived from an EMBL/GenBank/DDBJ whole genome shotgun (WGS) entry which is preliminary data.</text>
</comment>
<keyword evidence="3" id="KW-1185">Reference proteome</keyword>
<name>A0AAE0AT30_9ROSI</name>